<evidence type="ECO:0000259" key="3">
    <source>
        <dbReference type="Pfam" id="PF04509"/>
    </source>
</evidence>
<evidence type="ECO:0000313" key="5">
    <source>
        <dbReference type="Proteomes" id="UP000233343"/>
    </source>
</evidence>
<name>A0A2N0ZM02_9BACI</name>
<dbReference type="Proteomes" id="UP000233343">
    <property type="component" value="Unassembled WGS sequence"/>
</dbReference>
<protein>
    <submittedName>
        <fullName evidence="4">Chemotaxis protein CheC</fullName>
    </submittedName>
</protein>
<dbReference type="Gene3D" id="3.40.1550.10">
    <property type="entry name" value="CheC-like"/>
    <property type="match status" value="1"/>
</dbReference>
<dbReference type="InterPro" id="IPR028976">
    <property type="entry name" value="CheC-like_sf"/>
</dbReference>
<keyword evidence="5" id="KW-1185">Reference proteome</keyword>
<dbReference type="Pfam" id="PF04509">
    <property type="entry name" value="CheC"/>
    <property type="match status" value="2"/>
</dbReference>
<keyword evidence="1" id="KW-0145">Chemotaxis</keyword>
<feature type="domain" description="CheC-like protein" evidence="3">
    <location>
        <begin position="18"/>
        <end position="52"/>
    </location>
</feature>
<dbReference type="GO" id="GO:0016787">
    <property type="term" value="F:hydrolase activity"/>
    <property type="evidence" value="ECO:0007669"/>
    <property type="project" value="UniProtKB-KW"/>
</dbReference>
<evidence type="ECO:0000256" key="1">
    <source>
        <dbReference type="ARBA" id="ARBA00022500"/>
    </source>
</evidence>
<dbReference type="RefSeq" id="WP_083957360.1">
    <property type="nucleotide sequence ID" value="NZ_JAFDQP010000005.1"/>
</dbReference>
<accession>A0A2N0ZM02</accession>
<dbReference type="CDD" id="cd17909">
    <property type="entry name" value="CheC_ClassI"/>
    <property type="match status" value="1"/>
</dbReference>
<dbReference type="GO" id="GO:0006935">
    <property type="term" value="P:chemotaxis"/>
    <property type="evidence" value="ECO:0007669"/>
    <property type="project" value="UniProtKB-KW"/>
</dbReference>
<organism evidence="4 5">
    <name type="scientific">Cytobacillus horneckiae</name>
    <dbReference type="NCBI Taxonomy" id="549687"/>
    <lineage>
        <taxon>Bacteria</taxon>
        <taxon>Bacillati</taxon>
        <taxon>Bacillota</taxon>
        <taxon>Bacilli</taxon>
        <taxon>Bacillales</taxon>
        <taxon>Bacillaceae</taxon>
        <taxon>Cytobacillus</taxon>
    </lineage>
</organism>
<dbReference type="PANTHER" id="PTHR43693">
    <property type="entry name" value="PROTEIN PHOSPHATASE CHEZ"/>
    <property type="match status" value="1"/>
</dbReference>
<sequence>MVIDSSCKSFSCLSNERLDLIKEVGNIGAGHAATALSTMFNKRIEMKVPFVNVLTFQEALEITGGPENTVVGLYLRVDGEISGNLFCLLTVEQAEKMASEMLEKQGADYTSLRDRMSVSVLKEVANIILGAFISAISDLTKLPMYPTVPSINVDMAGALISFGLIELSQASDVVLVINTSLFEAEYNQTVIDCNLLFILDNPSYEKLFHAIEVSDK</sequence>
<proteinExistence type="predicted"/>
<evidence type="ECO:0000256" key="2">
    <source>
        <dbReference type="ARBA" id="ARBA00022801"/>
    </source>
</evidence>
<evidence type="ECO:0000313" key="4">
    <source>
        <dbReference type="EMBL" id="PKG30533.1"/>
    </source>
</evidence>
<feature type="domain" description="CheC-like protein" evidence="3">
    <location>
        <begin position="116"/>
        <end position="152"/>
    </location>
</feature>
<dbReference type="AlphaFoldDB" id="A0A2N0ZM02"/>
<reference evidence="4 5" key="1">
    <citation type="journal article" date="2010" name="Int. J. Syst. Evol. Microbiol.">
        <title>Bacillus horneckiae sp. nov., isolated from a spacecraft-assembly clean room.</title>
        <authorList>
            <person name="Vaishampayan P."/>
            <person name="Probst A."/>
            <person name="Krishnamurthi S."/>
            <person name="Ghosh S."/>
            <person name="Osman S."/>
            <person name="McDowall A."/>
            <person name="Ruckmani A."/>
            <person name="Mayilraj S."/>
            <person name="Venkateswaran K."/>
        </authorList>
    </citation>
    <scope>NUCLEOTIDE SEQUENCE [LARGE SCALE GENOMIC DNA]</scope>
    <source>
        <strain evidence="5">1PO1SC</strain>
    </source>
</reference>
<comment type="caution">
    <text evidence="4">The sequence shown here is derived from an EMBL/GenBank/DDBJ whole genome shotgun (WGS) entry which is preliminary data.</text>
</comment>
<dbReference type="InterPro" id="IPR050992">
    <property type="entry name" value="CheZ_family_phosphatases"/>
</dbReference>
<dbReference type="EMBL" id="PISD01000007">
    <property type="protein sequence ID" value="PKG30533.1"/>
    <property type="molecule type" value="Genomic_DNA"/>
</dbReference>
<dbReference type="PANTHER" id="PTHR43693:SF1">
    <property type="entry name" value="PROTEIN PHOSPHATASE CHEZ"/>
    <property type="match status" value="1"/>
</dbReference>
<dbReference type="SUPFAM" id="SSF103039">
    <property type="entry name" value="CheC-like"/>
    <property type="match status" value="1"/>
</dbReference>
<keyword evidence="2" id="KW-0378">Hydrolase</keyword>
<gene>
    <name evidence="4" type="ORF">CWS20_02675</name>
</gene>
<dbReference type="InterPro" id="IPR007597">
    <property type="entry name" value="CheC"/>
</dbReference>